<keyword evidence="6" id="KW-0411">Iron-sulfur</keyword>
<feature type="transmembrane region" description="Helical" evidence="7">
    <location>
        <begin position="24"/>
        <end position="42"/>
    </location>
</feature>
<evidence type="ECO:0000256" key="6">
    <source>
        <dbReference type="ARBA" id="ARBA00023014"/>
    </source>
</evidence>
<dbReference type="InterPro" id="IPR013783">
    <property type="entry name" value="Ig-like_fold"/>
</dbReference>
<dbReference type="InterPro" id="IPR051684">
    <property type="entry name" value="Electron_Trans/Redox"/>
</dbReference>
<keyword evidence="5" id="KW-0408">Iron</keyword>
<dbReference type="InterPro" id="IPR014116">
    <property type="entry name" value="Cyt_c_oxidase_cbb3_FixG"/>
</dbReference>
<feature type="transmembrane region" description="Helical" evidence="7">
    <location>
        <begin position="175"/>
        <end position="194"/>
    </location>
</feature>
<dbReference type="GO" id="GO:0046872">
    <property type="term" value="F:metal ion binding"/>
    <property type="evidence" value="ECO:0007669"/>
    <property type="project" value="UniProtKB-KW"/>
</dbReference>
<keyword evidence="7" id="KW-0472">Membrane</keyword>
<evidence type="ECO:0000256" key="2">
    <source>
        <dbReference type="ARBA" id="ARBA00022485"/>
    </source>
</evidence>
<feature type="transmembrane region" description="Helical" evidence="7">
    <location>
        <begin position="144"/>
        <end position="163"/>
    </location>
</feature>
<dbReference type="AlphaFoldDB" id="A0A0C2BRC6"/>
<keyword evidence="7" id="KW-1133">Transmembrane helix</keyword>
<dbReference type="PANTHER" id="PTHR30176">
    <property type="entry name" value="FERREDOXIN-TYPE PROTEIN NAPH"/>
    <property type="match status" value="1"/>
</dbReference>
<keyword evidence="10" id="KW-1185">Reference proteome</keyword>
<sequence length="457" mass="51239">MQVDAARHRLYVREAQGRHTRRRWACVWLTQLVYYGLPWLRWNGRPAVLFDLAARKFNVFGLVLWPQDFIFFAGLLALCAGLLFLASAVAGRVWCAFACPHTVYSTMFMWIENRIEGTRAARMRLDTQPLSLSGAAKKLAKHGAWLLLAVWTGITLVGYFTPIRTLLGELIAFSAGPWASFWICLYGGLAYLNAGWMREQFCKYICAYARFQSVMFDRDTLVIRYDRLRGEPRGLRRKHRDPGAPRQGDCVDCTICVQVCPTGIDIRNGFQYECIDCASCIDACDAVMDKLGMARGLIGYSTLTAAEQAQPVQRLWRGFLRPRVLGYAGILAGGLLLYVAALSLRPPIRLNVIPDRAAARLAEDGAVENVFRLQVMNMDERPRRVRIAVTGLDAIRSLEGGEYDIDAAASRSIPLRVRALPAGLRPGSHRILFTLEAVEGPALHISERSVFVVSHER</sequence>
<dbReference type="EMBL" id="JWJG01000028">
    <property type="protein sequence ID" value="KIF83815.1"/>
    <property type="molecule type" value="Genomic_DNA"/>
</dbReference>
<dbReference type="Pfam" id="PF13746">
    <property type="entry name" value="Fer4_18"/>
    <property type="match status" value="1"/>
</dbReference>
<dbReference type="PROSITE" id="PS51379">
    <property type="entry name" value="4FE4S_FER_2"/>
    <property type="match status" value="1"/>
</dbReference>
<dbReference type="SUPFAM" id="SSF54862">
    <property type="entry name" value="4Fe-4S ferredoxins"/>
    <property type="match status" value="1"/>
</dbReference>
<keyword evidence="2" id="KW-0004">4Fe-4S</keyword>
<dbReference type="Gene3D" id="2.60.40.10">
    <property type="entry name" value="Immunoglobulins"/>
    <property type="match status" value="1"/>
</dbReference>
<evidence type="ECO:0000256" key="7">
    <source>
        <dbReference type="SAM" id="Phobius"/>
    </source>
</evidence>
<keyword evidence="7" id="KW-0812">Transmembrane</keyword>
<dbReference type="NCBIfam" id="TIGR02745">
    <property type="entry name" value="ccoG_rdxA_fixG"/>
    <property type="match status" value="1"/>
</dbReference>
<dbReference type="Pfam" id="PF11614">
    <property type="entry name" value="FixG_C"/>
    <property type="match status" value="1"/>
</dbReference>
<dbReference type="GO" id="GO:0005886">
    <property type="term" value="C:plasma membrane"/>
    <property type="evidence" value="ECO:0007669"/>
    <property type="project" value="TreeGrafter"/>
</dbReference>
<feature type="transmembrane region" description="Helical" evidence="7">
    <location>
        <begin position="324"/>
        <end position="344"/>
    </location>
</feature>
<evidence type="ECO:0000256" key="1">
    <source>
        <dbReference type="ARBA" id="ARBA00022448"/>
    </source>
</evidence>
<dbReference type="Pfam" id="PF12801">
    <property type="entry name" value="Fer4_5"/>
    <property type="match status" value="1"/>
</dbReference>
<evidence type="ECO:0000256" key="3">
    <source>
        <dbReference type="ARBA" id="ARBA00022723"/>
    </source>
</evidence>
<dbReference type="PANTHER" id="PTHR30176:SF3">
    <property type="entry name" value="FERREDOXIN-TYPE PROTEIN NAPH"/>
    <property type="match status" value="1"/>
</dbReference>
<dbReference type="InterPro" id="IPR017896">
    <property type="entry name" value="4Fe4S_Fe-S-bd"/>
</dbReference>
<evidence type="ECO:0000313" key="10">
    <source>
        <dbReference type="Proteomes" id="UP000031572"/>
    </source>
</evidence>
<evidence type="ECO:0000256" key="5">
    <source>
        <dbReference type="ARBA" id="ARBA00023004"/>
    </source>
</evidence>
<protein>
    <submittedName>
        <fullName evidence="9">Cytochrome C oxidase</fullName>
    </submittedName>
</protein>
<dbReference type="InterPro" id="IPR017900">
    <property type="entry name" value="4Fe4S_Fe_S_CS"/>
</dbReference>
<dbReference type="GO" id="GO:0051539">
    <property type="term" value="F:4 iron, 4 sulfur cluster binding"/>
    <property type="evidence" value="ECO:0007669"/>
    <property type="project" value="UniProtKB-KW"/>
</dbReference>
<evidence type="ECO:0000313" key="9">
    <source>
        <dbReference type="EMBL" id="KIF83815.1"/>
    </source>
</evidence>
<keyword evidence="4" id="KW-0249">Electron transport</keyword>
<feature type="transmembrane region" description="Helical" evidence="7">
    <location>
        <begin position="69"/>
        <end position="90"/>
    </location>
</feature>
<comment type="caution">
    <text evidence="9">The sequence shown here is derived from an EMBL/GenBank/DDBJ whole genome shotgun (WGS) entry which is preliminary data.</text>
</comment>
<proteinExistence type="predicted"/>
<dbReference type="PROSITE" id="PS00198">
    <property type="entry name" value="4FE4S_FER_1"/>
    <property type="match status" value="1"/>
</dbReference>
<evidence type="ECO:0000259" key="8">
    <source>
        <dbReference type="PROSITE" id="PS51379"/>
    </source>
</evidence>
<dbReference type="STRING" id="709839.TSA66_17185"/>
<gene>
    <name evidence="9" type="ORF">TSA66_17185</name>
</gene>
<keyword evidence="1" id="KW-0813">Transport</keyword>
<feature type="domain" description="4Fe-4S ferredoxin-type" evidence="8">
    <location>
        <begin position="241"/>
        <end position="269"/>
    </location>
</feature>
<organism evidence="9 10">
    <name type="scientific">Noviherbaspirillum autotrophicum</name>
    <dbReference type="NCBI Taxonomy" id="709839"/>
    <lineage>
        <taxon>Bacteria</taxon>
        <taxon>Pseudomonadati</taxon>
        <taxon>Pseudomonadota</taxon>
        <taxon>Betaproteobacteria</taxon>
        <taxon>Burkholderiales</taxon>
        <taxon>Oxalobacteraceae</taxon>
        <taxon>Noviherbaspirillum</taxon>
    </lineage>
</organism>
<accession>A0A0C2BRC6</accession>
<reference evidence="9 10" key="1">
    <citation type="submission" date="2014-12" db="EMBL/GenBank/DDBJ databases">
        <title>Denitrispirillum autotrophicum gen. nov., sp. nov., Denitrifying, Facultatively Autotrophic Bacteria Isolated from Rice Paddy Soil.</title>
        <authorList>
            <person name="Ishii S."/>
            <person name="Ashida N."/>
            <person name="Ohno H."/>
            <person name="Otsuka S."/>
            <person name="Yokota A."/>
            <person name="Senoo K."/>
        </authorList>
    </citation>
    <scope>NUCLEOTIDE SEQUENCE [LARGE SCALE GENOMIC DNA]</scope>
    <source>
        <strain evidence="9 10">TSA66</strain>
    </source>
</reference>
<dbReference type="InterPro" id="IPR032879">
    <property type="entry name" value="FixG_C"/>
</dbReference>
<name>A0A0C2BRC6_9BURK</name>
<dbReference type="Proteomes" id="UP000031572">
    <property type="component" value="Unassembled WGS sequence"/>
</dbReference>
<keyword evidence="3" id="KW-0479">Metal-binding</keyword>
<evidence type="ECO:0000256" key="4">
    <source>
        <dbReference type="ARBA" id="ARBA00022982"/>
    </source>
</evidence>